<dbReference type="Pfam" id="PF01103">
    <property type="entry name" value="Omp85"/>
    <property type="match status" value="1"/>
</dbReference>
<accession>A0A1I1FBZ6</accession>
<dbReference type="OrthoDB" id="9771071at2"/>
<dbReference type="Gene3D" id="2.40.160.50">
    <property type="entry name" value="membrane protein fhac: a member of the omp85/tpsb transporter family"/>
    <property type="match status" value="1"/>
</dbReference>
<dbReference type="STRING" id="623281.SAMN05421747_102289"/>
<keyword evidence="5" id="KW-1185">Reference proteome</keyword>
<organism evidence="4 5">
    <name type="scientific">Parapedobacter composti</name>
    <dbReference type="NCBI Taxonomy" id="623281"/>
    <lineage>
        <taxon>Bacteria</taxon>
        <taxon>Pseudomonadati</taxon>
        <taxon>Bacteroidota</taxon>
        <taxon>Sphingobacteriia</taxon>
        <taxon>Sphingobacteriales</taxon>
        <taxon>Sphingobacteriaceae</taxon>
        <taxon>Parapedobacter</taxon>
    </lineage>
</organism>
<keyword evidence="2" id="KW-0472">Membrane</keyword>
<dbReference type="EMBL" id="FOLL01000002">
    <property type="protein sequence ID" value="SFB95218.1"/>
    <property type="molecule type" value="Genomic_DNA"/>
</dbReference>
<dbReference type="InterPro" id="IPR000184">
    <property type="entry name" value="Bac_surfAg_D15"/>
</dbReference>
<feature type="domain" description="Bacterial surface antigen (D15)" evidence="3">
    <location>
        <begin position="95"/>
        <end position="384"/>
    </location>
</feature>
<dbReference type="RefSeq" id="WP_090971533.1">
    <property type="nucleotide sequence ID" value="NZ_FOLL01000002.1"/>
</dbReference>
<evidence type="ECO:0000256" key="1">
    <source>
        <dbReference type="ARBA" id="ARBA00004370"/>
    </source>
</evidence>
<protein>
    <recommendedName>
        <fullName evidence="3">Bacterial surface antigen (D15) domain-containing protein</fullName>
    </recommendedName>
</protein>
<evidence type="ECO:0000259" key="3">
    <source>
        <dbReference type="Pfam" id="PF01103"/>
    </source>
</evidence>
<dbReference type="AlphaFoldDB" id="A0A1I1FBZ6"/>
<gene>
    <name evidence="4" type="ORF">SAMN05421747_102289</name>
</gene>
<evidence type="ECO:0000313" key="4">
    <source>
        <dbReference type="EMBL" id="SFB95218.1"/>
    </source>
</evidence>
<proteinExistence type="predicted"/>
<reference evidence="4 5" key="1">
    <citation type="submission" date="2016-10" db="EMBL/GenBank/DDBJ databases">
        <authorList>
            <person name="de Groot N.N."/>
        </authorList>
    </citation>
    <scope>NUCLEOTIDE SEQUENCE [LARGE SCALE GENOMIC DNA]</scope>
    <source>
        <strain evidence="4 5">DSM 22900</strain>
    </source>
</reference>
<sequence>MKHIAYCIVGLLLQMVFFPSFSQEKKSLWEHKLIQRFISPEKDSTRSAGFVVVPALGYAQETGLEFGLAGVYNFYFNKADTSIRTSNITFVGTFTTERQTNIKLESDIWTTGNRYHYVSELRFRNFPFNFYGIGNQTAQNDKDILLMRMVRVRFEGERRLAPQYYAGINFNYEYFLFSDQEAGGIFDRQPPFGQEGGWHLLFGLSQLYDTRNSNTYTTNGYYVRAKYAYSPGFGGGDHFKGSKVDIDLRAFFPLTSELTLGLNTRYHTTFGPRIPFYVYNELGGDMMMRGYYSGRYRDRSLLAAQSELRYRFHPRVGLAAFAGAGSTYQARKQPMRLVPSYGGGLRYFFDLEHNSSIRFEYGVGEKRPGEKRQGGFYLSLSEAF</sequence>
<dbReference type="GO" id="GO:0019867">
    <property type="term" value="C:outer membrane"/>
    <property type="evidence" value="ECO:0007669"/>
    <property type="project" value="InterPro"/>
</dbReference>
<name>A0A1I1FBZ6_9SPHI</name>
<evidence type="ECO:0000256" key="2">
    <source>
        <dbReference type="ARBA" id="ARBA00023136"/>
    </source>
</evidence>
<comment type="subcellular location">
    <subcellularLocation>
        <location evidence="1">Membrane</location>
    </subcellularLocation>
</comment>
<evidence type="ECO:0000313" key="5">
    <source>
        <dbReference type="Proteomes" id="UP000199577"/>
    </source>
</evidence>
<dbReference type="Proteomes" id="UP000199577">
    <property type="component" value="Unassembled WGS sequence"/>
</dbReference>